<evidence type="ECO:0000256" key="5">
    <source>
        <dbReference type="SAM" id="MobiDB-lite"/>
    </source>
</evidence>
<evidence type="ECO:0000313" key="10">
    <source>
        <dbReference type="Proteomes" id="UP000279259"/>
    </source>
</evidence>
<keyword evidence="10" id="KW-1185">Reference proteome</keyword>
<feature type="transmembrane region" description="Helical" evidence="6">
    <location>
        <begin position="279"/>
        <end position="303"/>
    </location>
</feature>
<feature type="compositionally biased region" description="Acidic residues" evidence="5">
    <location>
        <begin position="133"/>
        <end position="143"/>
    </location>
</feature>
<feature type="transmembrane region" description="Helical" evidence="6">
    <location>
        <begin position="315"/>
        <end position="339"/>
    </location>
</feature>
<dbReference type="InterPro" id="IPR011016">
    <property type="entry name" value="Znf_RING-CH"/>
</dbReference>
<dbReference type="Proteomes" id="UP000279259">
    <property type="component" value="Unassembled WGS sequence"/>
</dbReference>
<dbReference type="InterPro" id="IPR001841">
    <property type="entry name" value="Znf_RING"/>
</dbReference>
<name>A0A427XY04_9TREE</name>
<organism evidence="9 10">
    <name type="scientific">Saitozyma podzolica</name>
    <dbReference type="NCBI Taxonomy" id="1890683"/>
    <lineage>
        <taxon>Eukaryota</taxon>
        <taxon>Fungi</taxon>
        <taxon>Dikarya</taxon>
        <taxon>Basidiomycota</taxon>
        <taxon>Agaricomycotina</taxon>
        <taxon>Tremellomycetes</taxon>
        <taxon>Tremellales</taxon>
        <taxon>Trimorphomycetaceae</taxon>
        <taxon>Saitozyma</taxon>
    </lineage>
</organism>
<evidence type="ECO:0000256" key="6">
    <source>
        <dbReference type="SAM" id="Phobius"/>
    </source>
</evidence>
<dbReference type="PROSITE" id="PS51292">
    <property type="entry name" value="ZF_RING_CH"/>
    <property type="match status" value="1"/>
</dbReference>
<dbReference type="SMART" id="SM00744">
    <property type="entry name" value="RINGv"/>
    <property type="match status" value="1"/>
</dbReference>
<proteinExistence type="predicted"/>
<evidence type="ECO:0000256" key="4">
    <source>
        <dbReference type="PROSITE-ProRule" id="PRU00175"/>
    </source>
</evidence>
<feature type="compositionally biased region" description="Low complexity" evidence="5">
    <location>
        <begin position="79"/>
        <end position="88"/>
    </location>
</feature>
<keyword evidence="1" id="KW-0479">Metal-binding</keyword>
<dbReference type="Gene3D" id="3.30.40.10">
    <property type="entry name" value="Zinc/RING finger domain, C3HC4 (zinc finger)"/>
    <property type="match status" value="1"/>
</dbReference>
<dbReference type="STRING" id="1890683.A0A427XY04"/>
<sequence>MPNLKPLFTSQGSVYHRRPYRESSDEDEAHVEASLPSTPTDMAGGWSSDWNGSEAGPSRSRAWGYAVSGVGDDGGTSGSGEPSPGVEPARVKLEEADPPYDGESDAERDDDDEDELREVTAEDGDYEGIGVDPVEDQEEEPEPDDRQCRICFAGAEEEDAMGRLISPCLCSGSMRYVHVSCINAWRGTGSNAKAFMECPQCHHRYQLRRTLVSGLATSRPILLLLSSVLFVSLTLLTGHILHQLLLRPSTKRAILKPRTISTLSAYGSDWDDDWDDDGFVIVGGGGALIYDVVLGAIQTFATVANRFSSSRDKVIAALPPVLGMVLFALGVRFILGIAVLGSLSFLSLLLSLSLFAPLQLANGFRGAGLFNFGRRRGARAAADGTAIGQIMIVIFVLIGAANTLVQVYSGVEALTQRLLRYVETQILEVNPEERTRASRRRAQEQWWNRWWREKRWKTRRGWEEIGLRLRLAAQHGLGPMWEKMFGHRDDPLVPEQEAAH</sequence>
<keyword evidence="3" id="KW-0862">Zinc</keyword>
<comment type="caution">
    <text evidence="9">The sequence shown here is derived from an EMBL/GenBank/DDBJ whole genome shotgun (WGS) entry which is preliminary data.</text>
</comment>
<gene>
    <name evidence="9" type="ORF">EHS25_005381</name>
</gene>
<protein>
    <submittedName>
        <fullName evidence="9">Uncharacterized protein</fullName>
    </submittedName>
</protein>
<dbReference type="Pfam" id="PF12906">
    <property type="entry name" value="RINGv"/>
    <property type="match status" value="1"/>
</dbReference>
<dbReference type="GO" id="GO:0008270">
    <property type="term" value="F:zinc ion binding"/>
    <property type="evidence" value="ECO:0007669"/>
    <property type="project" value="UniProtKB-KW"/>
</dbReference>
<dbReference type="SUPFAM" id="SSF57850">
    <property type="entry name" value="RING/U-box"/>
    <property type="match status" value="1"/>
</dbReference>
<dbReference type="PANTHER" id="PTHR46347">
    <property type="entry name" value="RING/FYVE/PHD ZINC FINGER SUPERFAMILY PROTEIN"/>
    <property type="match status" value="1"/>
</dbReference>
<evidence type="ECO:0000256" key="3">
    <source>
        <dbReference type="ARBA" id="ARBA00022833"/>
    </source>
</evidence>
<accession>A0A427XY04</accession>
<dbReference type="AlphaFoldDB" id="A0A427XY04"/>
<keyword evidence="6" id="KW-0472">Membrane</keyword>
<feature type="compositionally biased region" description="Acidic residues" evidence="5">
    <location>
        <begin position="96"/>
        <end position="126"/>
    </location>
</feature>
<evidence type="ECO:0000256" key="2">
    <source>
        <dbReference type="ARBA" id="ARBA00022771"/>
    </source>
</evidence>
<dbReference type="PROSITE" id="PS50089">
    <property type="entry name" value="ZF_RING_2"/>
    <property type="match status" value="1"/>
</dbReference>
<dbReference type="CDD" id="cd16495">
    <property type="entry name" value="RING_CH-C4HC3_MARCH"/>
    <property type="match status" value="1"/>
</dbReference>
<dbReference type="OrthoDB" id="264354at2759"/>
<keyword evidence="6" id="KW-0812">Transmembrane</keyword>
<reference evidence="9 10" key="1">
    <citation type="submission" date="2018-11" db="EMBL/GenBank/DDBJ databases">
        <title>Genome sequence of Saitozyma podzolica DSM 27192.</title>
        <authorList>
            <person name="Aliyu H."/>
            <person name="Gorte O."/>
            <person name="Ochsenreither K."/>
        </authorList>
    </citation>
    <scope>NUCLEOTIDE SEQUENCE [LARGE SCALE GENOMIC DNA]</scope>
    <source>
        <strain evidence="9 10">DSM 27192</strain>
    </source>
</reference>
<evidence type="ECO:0000259" key="7">
    <source>
        <dbReference type="PROSITE" id="PS50089"/>
    </source>
</evidence>
<feature type="domain" description="RING-CH-type" evidence="8">
    <location>
        <begin position="140"/>
        <end position="208"/>
    </location>
</feature>
<feature type="transmembrane region" description="Helical" evidence="6">
    <location>
        <begin position="385"/>
        <end position="408"/>
    </location>
</feature>
<evidence type="ECO:0000259" key="8">
    <source>
        <dbReference type="PROSITE" id="PS51292"/>
    </source>
</evidence>
<feature type="domain" description="RING-type" evidence="7">
    <location>
        <begin position="148"/>
        <end position="202"/>
    </location>
</feature>
<feature type="region of interest" description="Disordered" evidence="5">
    <location>
        <begin position="1"/>
        <end position="145"/>
    </location>
</feature>
<dbReference type="PANTHER" id="PTHR46347:SF1">
    <property type="entry name" value="RING_FYVE_PHD ZINC FINGER SUPERFAMILY PROTEIN"/>
    <property type="match status" value="1"/>
</dbReference>
<keyword evidence="2 4" id="KW-0863">Zinc-finger</keyword>
<keyword evidence="6" id="KW-1133">Transmembrane helix</keyword>
<dbReference type="InterPro" id="IPR013083">
    <property type="entry name" value="Znf_RING/FYVE/PHD"/>
</dbReference>
<feature type="transmembrane region" description="Helical" evidence="6">
    <location>
        <begin position="345"/>
        <end position="364"/>
    </location>
</feature>
<feature type="transmembrane region" description="Helical" evidence="6">
    <location>
        <begin position="221"/>
        <end position="241"/>
    </location>
</feature>
<dbReference type="EMBL" id="RSCD01000023">
    <property type="protein sequence ID" value="RSH83766.1"/>
    <property type="molecule type" value="Genomic_DNA"/>
</dbReference>
<evidence type="ECO:0000256" key="1">
    <source>
        <dbReference type="ARBA" id="ARBA00022723"/>
    </source>
</evidence>
<evidence type="ECO:0000313" key="9">
    <source>
        <dbReference type="EMBL" id="RSH83766.1"/>
    </source>
</evidence>